<evidence type="ECO:0000256" key="9">
    <source>
        <dbReference type="ARBA" id="ARBA00023144"/>
    </source>
</evidence>
<dbReference type="HAMAP" id="MF_00246">
    <property type="entry name" value="Galactokinase"/>
    <property type="match status" value="1"/>
</dbReference>
<dbReference type="Pfam" id="PF00288">
    <property type="entry name" value="GHMP_kinases_N"/>
    <property type="match status" value="1"/>
</dbReference>
<dbReference type="Gene3D" id="3.30.70.890">
    <property type="entry name" value="GHMP kinase, C-terminal domain"/>
    <property type="match status" value="1"/>
</dbReference>
<keyword evidence="9 11" id="KW-0299">Galactose metabolism</keyword>
<keyword evidence="3 11" id="KW-0808">Transferase</keyword>
<evidence type="ECO:0000256" key="10">
    <source>
        <dbReference type="ARBA" id="ARBA00023277"/>
    </source>
</evidence>
<dbReference type="InterPro" id="IPR019539">
    <property type="entry name" value="GalKase_N"/>
</dbReference>
<dbReference type="PANTHER" id="PTHR10457:SF7">
    <property type="entry name" value="GALACTOKINASE-RELATED"/>
    <property type="match status" value="1"/>
</dbReference>
<evidence type="ECO:0000256" key="6">
    <source>
        <dbReference type="ARBA" id="ARBA00022777"/>
    </source>
</evidence>
<dbReference type="NCBIfam" id="TIGR00131">
    <property type="entry name" value="gal_kin"/>
    <property type="match status" value="1"/>
</dbReference>
<keyword evidence="4 11" id="KW-0479">Metal-binding</keyword>
<keyword evidence="8 11" id="KW-0460">Magnesium</keyword>
<evidence type="ECO:0000256" key="5">
    <source>
        <dbReference type="ARBA" id="ARBA00022741"/>
    </source>
</evidence>
<keyword evidence="10 11" id="KW-0119">Carbohydrate metabolism</keyword>
<evidence type="ECO:0000256" key="3">
    <source>
        <dbReference type="ARBA" id="ARBA00022679"/>
    </source>
</evidence>
<keyword evidence="7 11" id="KW-0067">ATP-binding</keyword>
<comment type="caution">
    <text evidence="16">The sequence shown here is derived from an EMBL/GenBank/DDBJ whole genome shotgun (WGS) entry which is preliminary data.</text>
</comment>
<dbReference type="Pfam" id="PF08544">
    <property type="entry name" value="GHMP_kinases_C"/>
    <property type="match status" value="1"/>
</dbReference>
<protein>
    <recommendedName>
        <fullName evidence="11 12">Galactokinase</fullName>
        <ecNumber evidence="11 12">2.7.1.6</ecNumber>
    </recommendedName>
    <alternativeName>
        <fullName evidence="11">Galactose kinase</fullName>
    </alternativeName>
</protein>
<dbReference type="InterPro" id="IPR006206">
    <property type="entry name" value="Mevalonate/galactokinase"/>
</dbReference>
<dbReference type="Pfam" id="PF10509">
    <property type="entry name" value="GalKase_gal_bdg"/>
    <property type="match status" value="1"/>
</dbReference>
<dbReference type="InterPro" id="IPR014721">
    <property type="entry name" value="Ribsml_uS5_D2-typ_fold_subgr"/>
</dbReference>
<feature type="binding site" evidence="11">
    <location>
        <begin position="35"/>
        <end position="38"/>
    </location>
    <ligand>
        <name>substrate</name>
    </ligand>
</feature>
<name>A0ABU7XEQ8_9HYPH</name>
<evidence type="ECO:0000259" key="14">
    <source>
        <dbReference type="Pfam" id="PF08544"/>
    </source>
</evidence>
<reference evidence="16 17" key="1">
    <citation type="submission" date="2024-02" db="EMBL/GenBank/DDBJ databases">
        <authorList>
            <person name="Grouzdev D."/>
        </authorList>
    </citation>
    <scope>NUCLEOTIDE SEQUENCE [LARGE SCALE GENOMIC DNA]</scope>
    <source>
        <strain evidence="16 17">9N</strain>
    </source>
</reference>
<feature type="binding site" evidence="11">
    <location>
        <position position="69"/>
    </location>
    <ligand>
        <name>ATP</name>
        <dbReference type="ChEBI" id="CHEBI:30616"/>
    </ligand>
</feature>
<evidence type="ECO:0000256" key="2">
    <source>
        <dbReference type="ARBA" id="ARBA00022490"/>
    </source>
</evidence>
<dbReference type="Gene3D" id="3.30.230.10">
    <property type="match status" value="1"/>
</dbReference>
<dbReference type="InterPro" id="IPR036554">
    <property type="entry name" value="GHMP_kinase_C_sf"/>
</dbReference>
<dbReference type="GO" id="GO:0004335">
    <property type="term" value="F:galactokinase activity"/>
    <property type="evidence" value="ECO:0007669"/>
    <property type="project" value="UniProtKB-EC"/>
</dbReference>
<dbReference type="InterPro" id="IPR022963">
    <property type="entry name" value="Galactokinase_bac"/>
</dbReference>
<evidence type="ECO:0000256" key="4">
    <source>
        <dbReference type="ARBA" id="ARBA00022723"/>
    </source>
</evidence>
<comment type="catalytic activity">
    <reaction evidence="11">
        <text>alpha-D-galactose + ATP = alpha-D-galactose 1-phosphate + ADP + H(+)</text>
        <dbReference type="Rhea" id="RHEA:13553"/>
        <dbReference type="ChEBI" id="CHEBI:15378"/>
        <dbReference type="ChEBI" id="CHEBI:28061"/>
        <dbReference type="ChEBI" id="CHEBI:30616"/>
        <dbReference type="ChEBI" id="CHEBI:58336"/>
        <dbReference type="ChEBI" id="CHEBI:456216"/>
        <dbReference type="EC" id="2.7.1.6"/>
    </reaction>
</comment>
<evidence type="ECO:0000313" key="16">
    <source>
        <dbReference type="EMBL" id="MEF3365867.1"/>
    </source>
</evidence>
<comment type="similarity">
    <text evidence="1 11">Belongs to the GHMP kinase family. GalK subfamily.</text>
</comment>
<dbReference type="EMBL" id="JAZHYN010000009">
    <property type="protein sequence ID" value="MEF3365867.1"/>
    <property type="molecule type" value="Genomic_DNA"/>
</dbReference>
<comment type="pathway">
    <text evidence="11">Carbohydrate metabolism; galactose metabolism.</text>
</comment>
<gene>
    <name evidence="11 16" type="primary">galK</name>
    <name evidence="16" type="ORF">V3H18_04895</name>
</gene>
<dbReference type="InterPro" id="IPR000705">
    <property type="entry name" value="Galactokinase"/>
</dbReference>
<dbReference type="InterPro" id="IPR006204">
    <property type="entry name" value="GHMP_kinase_N_dom"/>
</dbReference>
<dbReference type="SUPFAM" id="SSF54211">
    <property type="entry name" value="Ribosomal protein S5 domain 2-like"/>
    <property type="match status" value="1"/>
</dbReference>
<keyword evidence="17" id="KW-1185">Reference proteome</keyword>
<sequence length="387" mass="41196">MSLTIATELAARFRQCFGKEPRLFRAPGRVNLIGEHTDYNDGFVLPAALDLAVFVAIAPRADRRLRLRSLVMDETAEFDLDDSAPLPRGDWSDYAHGVAVVLARAGHRLSGADLLIDADLPLGAGLSASAAFEVAVGYALLAVSGASVDKVELAKICQRAENEFVGMRCGIMDQYISCCAVAGSALLLDCRSLEAKPVAIDPSARLVVCDTMIRHRLVADEYNERRDECERAVALLSSGIDGVSALRDVSIEALMRHAEDLPEVIFRRARHVVSENARTLRAAAALESGDLATCGRMMDLSHASLRDDYEVSCPELDLLVDIAQGLPGVYGARMMGGGFGGSTINLVDADHAAAFAGSVQERYRQAKGVTPPVFDCAPGPGAGPVGA</sequence>
<feature type="binding site" evidence="11">
    <location>
        <position position="161"/>
    </location>
    <ligand>
        <name>Mg(2+)</name>
        <dbReference type="ChEBI" id="CHEBI:18420"/>
    </ligand>
</feature>
<evidence type="ECO:0000256" key="11">
    <source>
        <dbReference type="HAMAP-Rule" id="MF_00246"/>
    </source>
</evidence>
<feature type="domain" description="Galactokinase N-terminal" evidence="15">
    <location>
        <begin position="12"/>
        <end position="59"/>
    </location>
</feature>
<feature type="domain" description="GHMP kinase C-terminal" evidence="14">
    <location>
        <begin position="283"/>
        <end position="364"/>
    </location>
</feature>
<feature type="binding site" evidence="11">
    <location>
        <position position="129"/>
    </location>
    <ligand>
        <name>Mg(2+)</name>
        <dbReference type="ChEBI" id="CHEBI:18420"/>
    </ligand>
</feature>
<comment type="caution">
    <text evidence="11">Lacks conserved residue(s) required for the propagation of feature annotation.</text>
</comment>
<accession>A0ABU7XEQ8</accession>
<evidence type="ECO:0000313" key="17">
    <source>
        <dbReference type="Proteomes" id="UP001350748"/>
    </source>
</evidence>
<dbReference type="SUPFAM" id="SSF55060">
    <property type="entry name" value="GHMP Kinase, C-terminal domain"/>
    <property type="match status" value="1"/>
</dbReference>
<dbReference type="PIRSF" id="PIRSF000530">
    <property type="entry name" value="Galactokinase"/>
    <property type="match status" value="1"/>
</dbReference>
<keyword evidence="5 11" id="KW-0547">Nucleotide-binding</keyword>
<comment type="subcellular location">
    <subcellularLocation>
        <location evidence="11">Cytoplasm</location>
    </subcellularLocation>
</comment>
<feature type="site" description="Transition state stabilizer" evidence="11">
    <location>
        <position position="29"/>
    </location>
</feature>
<dbReference type="InterPro" id="IPR020568">
    <property type="entry name" value="Ribosomal_Su5_D2-typ_SF"/>
</dbReference>
<evidence type="ECO:0000256" key="7">
    <source>
        <dbReference type="ARBA" id="ARBA00022840"/>
    </source>
</evidence>
<dbReference type="InterPro" id="IPR013750">
    <property type="entry name" value="GHMP_kinase_C_dom"/>
</dbReference>
<feature type="binding site" evidence="11">
    <location>
        <position position="222"/>
    </location>
    <ligand>
        <name>substrate</name>
    </ligand>
</feature>
<proteinExistence type="inferred from homology"/>
<evidence type="ECO:0000259" key="13">
    <source>
        <dbReference type="Pfam" id="PF00288"/>
    </source>
</evidence>
<dbReference type="PRINTS" id="PR00473">
    <property type="entry name" value="GALCTOKINASE"/>
</dbReference>
<dbReference type="InterPro" id="IPR019741">
    <property type="entry name" value="Galactokinase_CS"/>
</dbReference>
<evidence type="ECO:0000256" key="1">
    <source>
        <dbReference type="ARBA" id="ARBA00006566"/>
    </source>
</evidence>
<comment type="function">
    <text evidence="11">Catalyzes the transfer of the gamma-phosphate of ATP to D-galactose to form alpha-D-galactose-1-phosphate (Gal-1-P).</text>
</comment>
<evidence type="ECO:0000259" key="15">
    <source>
        <dbReference type="Pfam" id="PF10509"/>
    </source>
</evidence>
<dbReference type="PROSITE" id="PS00106">
    <property type="entry name" value="GALACTOKINASE"/>
    <property type="match status" value="1"/>
</dbReference>
<dbReference type="PANTHER" id="PTHR10457">
    <property type="entry name" value="MEVALONATE KINASE/GALACTOKINASE"/>
    <property type="match status" value="1"/>
</dbReference>
<keyword evidence="6 11" id="KW-0418">Kinase</keyword>
<keyword evidence="2 11" id="KW-0963">Cytoplasm</keyword>
<evidence type="ECO:0000256" key="12">
    <source>
        <dbReference type="NCBIfam" id="TIGR00131"/>
    </source>
</evidence>
<dbReference type="PRINTS" id="PR00959">
    <property type="entry name" value="MEVGALKINASE"/>
</dbReference>
<feature type="domain" description="GHMP kinase N-terminal" evidence="13">
    <location>
        <begin position="94"/>
        <end position="179"/>
    </location>
</feature>
<dbReference type="RefSeq" id="WP_332080805.1">
    <property type="nucleotide sequence ID" value="NZ_JAZHYN010000009.1"/>
</dbReference>
<evidence type="ECO:0000256" key="8">
    <source>
        <dbReference type="ARBA" id="ARBA00022842"/>
    </source>
</evidence>
<organism evidence="16 17">
    <name type="scientific">Methylocystis borbori</name>
    <dbReference type="NCBI Taxonomy" id="3118750"/>
    <lineage>
        <taxon>Bacteria</taxon>
        <taxon>Pseudomonadati</taxon>
        <taxon>Pseudomonadota</taxon>
        <taxon>Alphaproteobacteria</taxon>
        <taxon>Hyphomicrobiales</taxon>
        <taxon>Methylocystaceae</taxon>
        <taxon>Methylocystis</taxon>
    </lineage>
</organism>
<feature type="active site" description="Proton acceptor" evidence="11">
    <location>
        <position position="173"/>
    </location>
</feature>
<dbReference type="EC" id="2.7.1.6" evidence="11 12"/>
<dbReference type="Proteomes" id="UP001350748">
    <property type="component" value="Unassembled WGS sequence"/>
</dbReference>